<sequence length="515" mass="58931">MCESYDNPIISIDLEISQKRRDKEMQDKVQEWLEALQVKIEATIACETATRRDAVTKKSVSQCRGKFKMPPQDSMHIHRNGRLFSVNVLRKLPSNPSAECLGQKWERRAESHATGVFWQRGVFHGASLQHSQLPPASRLSRLMHGSPAIVTFSHDHGRSHIERIMGSNVVRVTDRTYMQSLQGKLRDNYDSNLKQRITAREADEVEREKRLILEGKMGVEEAPEALADHPVFRITQLTNKMLQDRRIKQVKARLPKALRDLDYETAREAARDREIPDHEESELAVELDLEEAERHRRLQEIAKDISNEQLFTQEDFDRIKYETPLVKQLRNVEDSETPELSNVMAAVLLGLWLAGLGTRFLVLSSPAPAISAPIAGLNQAIDTTDSFRQYPDLDDVALDRLAAHLTELLEDETADAPLVYIEGPGPLDDAGATPVGGPDVWKRSRYYRRYPWKRQNRGYDPEGYLCNPSREDVFQLLVALHEAREGNLSRTVSFCNRRRPARAIFTNIRFLGRRK</sequence>
<dbReference type="SMR" id="A0A482WZ68"/>
<evidence type="ECO:0000313" key="2">
    <source>
        <dbReference type="Proteomes" id="UP000291343"/>
    </source>
</evidence>
<organism evidence="1 2">
    <name type="scientific">Laodelphax striatellus</name>
    <name type="common">Small brown planthopper</name>
    <name type="synonym">Delphax striatella</name>
    <dbReference type="NCBI Taxonomy" id="195883"/>
    <lineage>
        <taxon>Eukaryota</taxon>
        <taxon>Metazoa</taxon>
        <taxon>Ecdysozoa</taxon>
        <taxon>Arthropoda</taxon>
        <taxon>Hexapoda</taxon>
        <taxon>Insecta</taxon>
        <taxon>Pterygota</taxon>
        <taxon>Neoptera</taxon>
        <taxon>Paraneoptera</taxon>
        <taxon>Hemiptera</taxon>
        <taxon>Auchenorrhyncha</taxon>
        <taxon>Fulgoroidea</taxon>
        <taxon>Delphacidae</taxon>
        <taxon>Criomorphinae</taxon>
        <taxon>Laodelphax</taxon>
    </lineage>
</organism>
<reference evidence="1 2" key="1">
    <citation type="journal article" date="2017" name="Gigascience">
        <title>Genome sequence of the small brown planthopper, Laodelphax striatellus.</title>
        <authorList>
            <person name="Zhu J."/>
            <person name="Jiang F."/>
            <person name="Wang X."/>
            <person name="Yang P."/>
            <person name="Bao Y."/>
            <person name="Zhao W."/>
            <person name="Wang W."/>
            <person name="Lu H."/>
            <person name="Wang Q."/>
            <person name="Cui N."/>
            <person name="Li J."/>
            <person name="Chen X."/>
            <person name="Luo L."/>
            <person name="Yu J."/>
            <person name="Kang L."/>
            <person name="Cui F."/>
        </authorList>
    </citation>
    <scope>NUCLEOTIDE SEQUENCE [LARGE SCALE GENOMIC DNA]</scope>
    <source>
        <strain evidence="1">Lst14</strain>
    </source>
</reference>
<dbReference type="InParanoid" id="A0A482WZ68"/>
<protein>
    <submittedName>
        <fullName evidence="1">Uncharacterized protein</fullName>
    </submittedName>
</protein>
<dbReference type="EMBL" id="QKKF02022243">
    <property type="protein sequence ID" value="RZF38556.1"/>
    <property type="molecule type" value="Genomic_DNA"/>
</dbReference>
<comment type="caution">
    <text evidence="1">The sequence shown here is derived from an EMBL/GenBank/DDBJ whole genome shotgun (WGS) entry which is preliminary data.</text>
</comment>
<dbReference type="Proteomes" id="UP000291343">
    <property type="component" value="Unassembled WGS sequence"/>
</dbReference>
<dbReference type="AlphaFoldDB" id="A0A482WZ68"/>
<keyword evidence="2" id="KW-1185">Reference proteome</keyword>
<gene>
    <name evidence="1" type="ORF">LSTR_LSTR006151</name>
</gene>
<evidence type="ECO:0000313" key="1">
    <source>
        <dbReference type="EMBL" id="RZF38556.1"/>
    </source>
</evidence>
<accession>A0A482WZ68</accession>
<dbReference type="OrthoDB" id="6150133at2759"/>
<proteinExistence type="predicted"/>
<name>A0A482WZ68_LAOST</name>